<name>A0A1D1VXE0_RAMVA</name>
<dbReference type="EMBL" id="BDGG01000012">
    <property type="protein sequence ID" value="GAV05606.1"/>
    <property type="molecule type" value="Genomic_DNA"/>
</dbReference>
<dbReference type="Proteomes" id="UP000186922">
    <property type="component" value="Unassembled WGS sequence"/>
</dbReference>
<comment type="caution">
    <text evidence="1">The sequence shown here is derived from an EMBL/GenBank/DDBJ whole genome shotgun (WGS) entry which is preliminary data.</text>
</comment>
<gene>
    <name evidence="1" type="primary">RvY_15708-1</name>
    <name evidence="1" type="synonym">RvY_15708.1</name>
    <name evidence="1" type="ORF">RvY_15708</name>
</gene>
<proteinExistence type="predicted"/>
<protein>
    <submittedName>
        <fullName evidence="1">Uncharacterized protein</fullName>
    </submittedName>
</protein>
<organism evidence="1 2">
    <name type="scientific">Ramazzottius varieornatus</name>
    <name type="common">Water bear</name>
    <name type="synonym">Tardigrade</name>
    <dbReference type="NCBI Taxonomy" id="947166"/>
    <lineage>
        <taxon>Eukaryota</taxon>
        <taxon>Metazoa</taxon>
        <taxon>Ecdysozoa</taxon>
        <taxon>Tardigrada</taxon>
        <taxon>Eutardigrada</taxon>
        <taxon>Parachela</taxon>
        <taxon>Hypsibioidea</taxon>
        <taxon>Ramazzottiidae</taxon>
        <taxon>Ramazzottius</taxon>
    </lineage>
</organism>
<reference evidence="1 2" key="1">
    <citation type="journal article" date="2016" name="Nat. Commun.">
        <title>Extremotolerant tardigrade genome and improved radiotolerance of human cultured cells by tardigrade-unique protein.</title>
        <authorList>
            <person name="Hashimoto T."/>
            <person name="Horikawa D.D."/>
            <person name="Saito Y."/>
            <person name="Kuwahara H."/>
            <person name="Kozuka-Hata H."/>
            <person name="Shin-I T."/>
            <person name="Minakuchi Y."/>
            <person name="Ohishi K."/>
            <person name="Motoyama A."/>
            <person name="Aizu T."/>
            <person name="Enomoto A."/>
            <person name="Kondo K."/>
            <person name="Tanaka S."/>
            <person name="Hara Y."/>
            <person name="Koshikawa S."/>
            <person name="Sagara H."/>
            <person name="Miura T."/>
            <person name="Yokobori S."/>
            <person name="Miyagawa K."/>
            <person name="Suzuki Y."/>
            <person name="Kubo T."/>
            <person name="Oyama M."/>
            <person name="Kohara Y."/>
            <person name="Fujiyama A."/>
            <person name="Arakawa K."/>
            <person name="Katayama T."/>
            <person name="Toyoda A."/>
            <person name="Kunieda T."/>
        </authorList>
    </citation>
    <scope>NUCLEOTIDE SEQUENCE [LARGE SCALE GENOMIC DNA]</scope>
    <source>
        <strain evidence="1 2">YOKOZUNA-1</strain>
    </source>
</reference>
<keyword evidence="2" id="KW-1185">Reference proteome</keyword>
<evidence type="ECO:0000313" key="2">
    <source>
        <dbReference type="Proteomes" id="UP000186922"/>
    </source>
</evidence>
<evidence type="ECO:0000313" key="1">
    <source>
        <dbReference type="EMBL" id="GAV05606.1"/>
    </source>
</evidence>
<accession>A0A1D1VXE0</accession>
<sequence>MSVICRWENALADGATNNSQKYHSVHTHLYKQLFKNNDLWGDPAIGVRLWLRCPSGQKRHPVVRRNEGKVVLVV</sequence>
<dbReference type="AlphaFoldDB" id="A0A1D1VXE0"/>